<dbReference type="GeneID" id="9951142"/>
<feature type="compositionally biased region" description="Basic and acidic residues" evidence="1">
    <location>
        <begin position="52"/>
        <end position="62"/>
    </location>
</feature>
<evidence type="ECO:0000256" key="1">
    <source>
        <dbReference type="SAM" id="MobiDB-lite"/>
    </source>
</evidence>
<evidence type="ECO:0000313" key="2">
    <source>
        <dbReference type="EMBL" id="EFO14845.2"/>
    </source>
</evidence>
<reference evidence="2" key="1">
    <citation type="submission" date="2012-04" db="EMBL/GenBank/DDBJ databases">
        <title>The Genome Sequence of Loa loa.</title>
        <authorList>
            <consortium name="The Broad Institute Genome Sequencing Platform"/>
            <consortium name="Broad Institute Genome Sequencing Center for Infectious Disease"/>
            <person name="Nutman T.B."/>
            <person name="Fink D.L."/>
            <person name="Russ C."/>
            <person name="Young S."/>
            <person name="Zeng Q."/>
            <person name="Gargeya S."/>
            <person name="Alvarado L."/>
            <person name="Berlin A."/>
            <person name="Chapman S.B."/>
            <person name="Chen Z."/>
            <person name="Freedman E."/>
            <person name="Gellesch M."/>
            <person name="Goldberg J."/>
            <person name="Griggs A."/>
            <person name="Gujja S."/>
            <person name="Heilman E.R."/>
            <person name="Heiman D."/>
            <person name="Howarth C."/>
            <person name="Mehta T."/>
            <person name="Neiman D."/>
            <person name="Pearson M."/>
            <person name="Roberts A."/>
            <person name="Saif S."/>
            <person name="Shea T."/>
            <person name="Shenoy N."/>
            <person name="Sisk P."/>
            <person name="Stolte C."/>
            <person name="Sykes S."/>
            <person name="White J."/>
            <person name="Yandava C."/>
            <person name="Haas B."/>
            <person name="Henn M.R."/>
            <person name="Nusbaum C."/>
            <person name="Birren B."/>
        </authorList>
    </citation>
    <scope>NUCLEOTIDE SEQUENCE [LARGE SCALE GENOMIC DNA]</scope>
</reference>
<dbReference type="AlphaFoldDB" id="A0A1S0TJ42"/>
<sequence length="121" mass="13721">MKKSPHISGQPMNQISNFAKRRSFPITKSENTTLDKINRRLTVIDNNRINEFVRKDIGKGDDDNNNDDDDDDDNDDDDGNNNDNVVTTTTNDIIIDDRRVIVSANSLEEIRLLINGRCSTV</sequence>
<dbReference type="InParanoid" id="A0A1S0TJ42"/>
<feature type="compositionally biased region" description="Acidic residues" evidence="1">
    <location>
        <begin position="63"/>
        <end position="80"/>
    </location>
</feature>
<dbReference type="EMBL" id="JH712330">
    <property type="protein sequence ID" value="EFO14845.2"/>
    <property type="molecule type" value="Genomic_DNA"/>
</dbReference>
<feature type="region of interest" description="Disordered" evidence="1">
    <location>
        <begin position="1"/>
        <end position="30"/>
    </location>
</feature>
<feature type="region of interest" description="Disordered" evidence="1">
    <location>
        <begin position="52"/>
        <end position="88"/>
    </location>
</feature>
<dbReference type="KEGG" id="loa:LOAG_13672"/>
<dbReference type="CTD" id="9951142"/>
<organism evidence="2">
    <name type="scientific">Loa loa</name>
    <name type="common">Eye worm</name>
    <name type="synonym">Filaria loa</name>
    <dbReference type="NCBI Taxonomy" id="7209"/>
    <lineage>
        <taxon>Eukaryota</taxon>
        <taxon>Metazoa</taxon>
        <taxon>Ecdysozoa</taxon>
        <taxon>Nematoda</taxon>
        <taxon>Chromadorea</taxon>
        <taxon>Rhabditida</taxon>
        <taxon>Spirurina</taxon>
        <taxon>Spiruromorpha</taxon>
        <taxon>Filarioidea</taxon>
        <taxon>Onchocercidae</taxon>
        <taxon>Loa</taxon>
    </lineage>
</organism>
<dbReference type="RefSeq" id="XP_020301169.1">
    <property type="nucleotide sequence ID" value="XM_020448710.1"/>
</dbReference>
<protein>
    <submittedName>
        <fullName evidence="2">Uncharacterized protein</fullName>
    </submittedName>
</protein>
<proteinExistence type="predicted"/>
<name>A0A1S0TJ42_LOALO</name>
<accession>A0A1S0TJ42</accession>
<gene>
    <name evidence="2" type="ORF">LOAG_13672</name>
</gene>